<evidence type="ECO:0000256" key="9">
    <source>
        <dbReference type="ARBA" id="ARBA00023306"/>
    </source>
</evidence>
<evidence type="ECO:0000256" key="6">
    <source>
        <dbReference type="ARBA" id="ARBA00022692"/>
    </source>
</evidence>
<dbReference type="InterPro" id="IPR003400">
    <property type="entry name" value="ExbD"/>
</dbReference>
<dbReference type="PANTHER" id="PTHR30558:SF7">
    <property type="entry name" value="TOL-PAL SYSTEM PROTEIN TOLR"/>
    <property type="match status" value="1"/>
</dbReference>
<evidence type="ECO:0000256" key="1">
    <source>
        <dbReference type="ARBA" id="ARBA00004162"/>
    </source>
</evidence>
<evidence type="ECO:0000313" key="14">
    <source>
        <dbReference type="Proteomes" id="UP000199110"/>
    </source>
</evidence>
<keyword evidence="8 12" id="KW-0472">Membrane</keyword>
<reference evidence="13 14" key="1">
    <citation type="submission" date="2016-10" db="EMBL/GenBank/DDBJ databases">
        <authorList>
            <person name="de Groot N.N."/>
        </authorList>
    </citation>
    <scope>NUCLEOTIDE SEQUENCE [LARGE SCALE GENOMIC DNA]</scope>
    <source>
        <strain evidence="13 14">DSM 19073</strain>
    </source>
</reference>
<keyword evidence="4" id="KW-0997">Cell inner membrane</keyword>
<dbReference type="InterPro" id="IPR014168">
    <property type="entry name" value="Tol-Pal_TolR"/>
</dbReference>
<gene>
    <name evidence="13" type="ORF">SAMN04488095_1672</name>
</gene>
<keyword evidence="3" id="KW-1003">Cell membrane</keyword>
<dbReference type="STRING" id="390807.SAMN04488095_1672"/>
<name>A0A1I3LY45_9RHOB</name>
<keyword evidence="5 13" id="KW-0132">Cell division</keyword>
<dbReference type="Pfam" id="PF02472">
    <property type="entry name" value="ExbD"/>
    <property type="match status" value="1"/>
</dbReference>
<evidence type="ECO:0000256" key="12">
    <source>
        <dbReference type="SAM" id="Phobius"/>
    </source>
</evidence>
<feature type="compositionally biased region" description="Gly residues" evidence="11">
    <location>
        <begin position="1"/>
        <end position="12"/>
    </location>
</feature>
<keyword evidence="14" id="KW-1185">Reference proteome</keyword>
<comment type="similarity">
    <text evidence="2 10">Belongs to the ExbD/TolR family.</text>
</comment>
<feature type="region of interest" description="Disordered" evidence="11">
    <location>
        <begin position="1"/>
        <end position="25"/>
    </location>
</feature>
<dbReference type="EMBL" id="FORA01000002">
    <property type="protein sequence ID" value="SFI89699.1"/>
    <property type="molecule type" value="Genomic_DNA"/>
</dbReference>
<protein>
    <submittedName>
        <fullName evidence="13">Cell division and transport-associated protein TolR</fullName>
    </submittedName>
</protein>
<keyword evidence="10" id="KW-0653">Protein transport</keyword>
<evidence type="ECO:0000256" key="4">
    <source>
        <dbReference type="ARBA" id="ARBA00022519"/>
    </source>
</evidence>
<evidence type="ECO:0000256" key="8">
    <source>
        <dbReference type="ARBA" id="ARBA00023136"/>
    </source>
</evidence>
<evidence type="ECO:0000313" key="13">
    <source>
        <dbReference type="EMBL" id="SFI89699.1"/>
    </source>
</evidence>
<dbReference type="OrthoDB" id="9798629at2"/>
<evidence type="ECO:0000256" key="5">
    <source>
        <dbReference type="ARBA" id="ARBA00022618"/>
    </source>
</evidence>
<dbReference type="GO" id="GO:0005886">
    <property type="term" value="C:plasma membrane"/>
    <property type="evidence" value="ECO:0007669"/>
    <property type="project" value="UniProtKB-SubCell"/>
</dbReference>
<organism evidence="13 14">
    <name type="scientific">Jannaschia pohangensis</name>
    <dbReference type="NCBI Taxonomy" id="390807"/>
    <lineage>
        <taxon>Bacteria</taxon>
        <taxon>Pseudomonadati</taxon>
        <taxon>Pseudomonadota</taxon>
        <taxon>Alphaproteobacteria</taxon>
        <taxon>Rhodobacterales</taxon>
        <taxon>Roseobacteraceae</taxon>
        <taxon>Jannaschia</taxon>
    </lineage>
</organism>
<dbReference type="GO" id="GO:0022857">
    <property type="term" value="F:transmembrane transporter activity"/>
    <property type="evidence" value="ECO:0007669"/>
    <property type="project" value="InterPro"/>
</dbReference>
<evidence type="ECO:0000256" key="3">
    <source>
        <dbReference type="ARBA" id="ARBA00022475"/>
    </source>
</evidence>
<keyword evidence="9" id="KW-0131">Cell cycle</keyword>
<evidence type="ECO:0000256" key="7">
    <source>
        <dbReference type="ARBA" id="ARBA00022989"/>
    </source>
</evidence>
<keyword evidence="7 12" id="KW-1133">Transmembrane helix</keyword>
<dbReference type="AlphaFoldDB" id="A0A1I3LY45"/>
<dbReference type="Gene3D" id="3.30.420.270">
    <property type="match status" value="1"/>
</dbReference>
<dbReference type="GO" id="GO:0051301">
    <property type="term" value="P:cell division"/>
    <property type="evidence" value="ECO:0007669"/>
    <property type="project" value="UniProtKB-KW"/>
</dbReference>
<evidence type="ECO:0000256" key="2">
    <source>
        <dbReference type="ARBA" id="ARBA00005811"/>
    </source>
</evidence>
<dbReference type="PANTHER" id="PTHR30558">
    <property type="entry name" value="EXBD MEMBRANE COMPONENT OF PMF-DRIVEN MACROMOLECULE IMPORT SYSTEM"/>
    <property type="match status" value="1"/>
</dbReference>
<proteinExistence type="inferred from homology"/>
<keyword evidence="10" id="KW-0813">Transport</keyword>
<dbReference type="GO" id="GO:0015031">
    <property type="term" value="P:protein transport"/>
    <property type="evidence" value="ECO:0007669"/>
    <property type="project" value="UniProtKB-KW"/>
</dbReference>
<comment type="subcellular location">
    <subcellularLocation>
        <location evidence="1">Cell membrane</location>
        <topology evidence="1">Single-pass membrane protein</topology>
    </subcellularLocation>
    <subcellularLocation>
        <location evidence="10">Cell membrane</location>
        <topology evidence="10">Single-pass type II membrane protein</topology>
    </subcellularLocation>
</comment>
<keyword evidence="6 10" id="KW-0812">Transmembrane</keyword>
<evidence type="ECO:0000256" key="11">
    <source>
        <dbReference type="SAM" id="MobiDB-lite"/>
    </source>
</evidence>
<evidence type="ECO:0000256" key="10">
    <source>
        <dbReference type="RuleBase" id="RU003879"/>
    </source>
</evidence>
<dbReference type="RefSeq" id="WP_092779209.1">
    <property type="nucleotide sequence ID" value="NZ_FORA01000002.1"/>
</dbReference>
<accession>A0A1I3LY45</accession>
<sequence length="161" mass="16542">MGGGVIQGSGGGSRRRRRGGGGSAPMSEINVTPFVDVMLVLLIIFMVAAPLLTAGVPIELPETAATALPQEQEEPLAVTVSADGRVLLGSTEVPREELLTRLRAIAGERESDRVFLRADGAVPYSDVMVVMGALNAGGFRNIGLVTDGGGPTLDGSDEAGQ</sequence>
<dbReference type="Proteomes" id="UP000199110">
    <property type="component" value="Unassembled WGS sequence"/>
</dbReference>
<dbReference type="NCBIfam" id="TIGR02801">
    <property type="entry name" value="tolR"/>
    <property type="match status" value="1"/>
</dbReference>
<feature type="transmembrane region" description="Helical" evidence="12">
    <location>
        <begin position="31"/>
        <end position="52"/>
    </location>
</feature>